<evidence type="ECO:0000313" key="3">
    <source>
        <dbReference type="Proteomes" id="UP001285521"/>
    </source>
</evidence>
<proteinExistence type="predicted"/>
<reference evidence="2 3" key="1">
    <citation type="submission" date="2023-11" db="EMBL/GenBank/DDBJ databases">
        <title>Lentzea sokolovensis, sp. nov., Lentzea kristufkii, sp. nov., and Lentzea miocenensis, sp. nov., rare actinobacteria from Sokolov Coal Basin, Miocene lacustrine sediment, Czech Republic.</title>
        <authorList>
            <person name="Lara A."/>
            <person name="Kotroba L."/>
            <person name="Nouioui I."/>
            <person name="Neumann-Schaal M."/>
            <person name="Mast Y."/>
            <person name="Chronakova A."/>
        </authorList>
    </citation>
    <scope>NUCLEOTIDE SEQUENCE [LARGE SCALE GENOMIC DNA]</scope>
    <source>
        <strain evidence="2 3">BCCO 10_0856</strain>
    </source>
</reference>
<dbReference type="RefSeq" id="WP_319967990.1">
    <property type="nucleotide sequence ID" value="NZ_JAXAVW010000018.1"/>
</dbReference>
<gene>
    <name evidence="2" type="ORF">SK803_22290</name>
</gene>
<dbReference type="Pfam" id="PF10592">
    <property type="entry name" value="AIPR"/>
    <property type="match status" value="1"/>
</dbReference>
<name>A0ABU4T465_9PSEU</name>
<accession>A0ABU4T465</accession>
<organism evidence="2 3">
    <name type="scientific">Lentzea miocenica</name>
    <dbReference type="NCBI Taxonomy" id="3095431"/>
    <lineage>
        <taxon>Bacteria</taxon>
        <taxon>Bacillati</taxon>
        <taxon>Actinomycetota</taxon>
        <taxon>Actinomycetes</taxon>
        <taxon>Pseudonocardiales</taxon>
        <taxon>Pseudonocardiaceae</taxon>
        <taxon>Lentzea</taxon>
    </lineage>
</organism>
<keyword evidence="3" id="KW-1185">Reference proteome</keyword>
<dbReference type="Proteomes" id="UP001285521">
    <property type="component" value="Unassembled WGS sequence"/>
</dbReference>
<evidence type="ECO:0000259" key="1">
    <source>
        <dbReference type="Pfam" id="PF10592"/>
    </source>
</evidence>
<feature type="domain" description="Abortive phage infection protein C-terminal" evidence="1">
    <location>
        <begin position="262"/>
        <end position="484"/>
    </location>
</feature>
<sequence>MAKSSSSVPNEVLLLDTRLLQRKTDTYPDLSNDEYFLISSVDTLLRPRGLSSRQIEDGIVEGTNDGGVDAVYVFIDGHLVEDVSDIVAGEAPRIELEIIQAKNESGFKETFVQTLLDHLPLLLQLDRDGTTLDVEFNPRVLERFETFRATYLAAADKLPDLTITVRYATKSAEVPHDKVEAKVTRLKAKLNKDFPNAKIVVDLVGAADLNARARERKSATLKLRVSEGPISPEKGGLICLISLADYFDFITDDEHRLRDGIFEENVRDFEGLTVINRGIADSLRQGDDATADFWWLNNGVTVVAKRLQPSGKRLDIEDPQIVNGLQTSRSVFQYFHTLIRQGADIGSSDEGKIRQLLVRIIETQDEAVAAQVIKATNSQNRVSAANLRSAEPFQRSIEEYFQKHGLFYERKKNHYKNLGKPRAEIVEVLELAQAVGSIILHQPNTARGMPSALVRGKLYEKVFSSNTPLEAYYKCLQIVRIVDKYLADAGGVGGRHERSNTRYHLARAATSFALVSSRPRANAVAKLDISAFDDTFLRVAHEWVITAREAAAKTVGTSDTSVLAKSAEWVNEIDRRMSRYTQKGRWPKKLISPRRV</sequence>
<evidence type="ECO:0000313" key="2">
    <source>
        <dbReference type="EMBL" id="MDX8032957.1"/>
    </source>
</evidence>
<dbReference type="InterPro" id="IPR018891">
    <property type="entry name" value="AIPR_C"/>
</dbReference>
<protein>
    <submittedName>
        <fullName evidence="2">AIPR family protein</fullName>
    </submittedName>
</protein>
<dbReference type="EMBL" id="JAXAVW010000018">
    <property type="protein sequence ID" value="MDX8032957.1"/>
    <property type="molecule type" value="Genomic_DNA"/>
</dbReference>
<comment type="caution">
    <text evidence="2">The sequence shown here is derived from an EMBL/GenBank/DDBJ whole genome shotgun (WGS) entry which is preliminary data.</text>
</comment>